<keyword evidence="2" id="KW-1185">Reference proteome</keyword>
<protein>
    <submittedName>
        <fullName evidence="1">Uncharacterized protein</fullName>
    </submittedName>
</protein>
<proteinExistence type="predicted"/>
<feature type="non-terminal residue" evidence="1">
    <location>
        <position position="325"/>
    </location>
</feature>
<reference evidence="1" key="1">
    <citation type="submission" date="2022-03" db="EMBL/GenBank/DDBJ databases">
        <authorList>
            <person name="Martin H S."/>
        </authorList>
    </citation>
    <scope>NUCLEOTIDE SEQUENCE</scope>
</reference>
<accession>A0ABN8IB03</accession>
<evidence type="ECO:0000313" key="2">
    <source>
        <dbReference type="Proteomes" id="UP000837857"/>
    </source>
</evidence>
<dbReference type="Proteomes" id="UP000837857">
    <property type="component" value="Chromosome 20"/>
</dbReference>
<name>A0ABN8IB03_9NEOP</name>
<dbReference type="EMBL" id="OW152832">
    <property type="protein sequence ID" value="CAH2051908.1"/>
    <property type="molecule type" value="Genomic_DNA"/>
</dbReference>
<sequence>MTCMFQICYGDWVSEWMTPIRDQYSSKGTSGRQYNKMDTKILDSERAKIPMGKEMFEVPKNNLLILSSPNTTPSQYSSLKVKLETVLHNAKELAVSLKSQITVVEERERALKEAIVEGRYGVTTLTVSTLRRLPRKYIIRDGFWTLCNGIVQHPPSSQDANAAVFGDLYSVPRCVGQEVASKPDQCVFNSVIKYDTVPTTRDLEYSEGEYLCLKPGFNNTLEQYYSVTKKLVDRTCKNGVIKSLDDNISECGLRVLSEYTFYPNKNAGASYLPLEYCEEKQGACKLIVAWQISNSTIENFEYIKDDPNFKSYFIKSGSFVNTVIY</sequence>
<evidence type="ECO:0000313" key="1">
    <source>
        <dbReference type="EMBL" id="CAH2051908.1"/>
    </source>
</evidence>
<organism evidence="1 2">
    <name type="scientific">Iphiclides podalirius</name>
    <name type="common">scarce swallowtail</name>
    <dbReference type="NCBI Taxonomy" id="110791"/>
    <lineage>
        <taxon>Eukaryota</taxon>
        <taxon>Metazoa</taxon>
        <taxon>Ecdysozoa</taxon>
        <taxon>Arthropoda</taxon>
        <taxon>Hexapoda</taxon>
        <taxon>Insecta</taxon>
        <taxon>Pterygota</taxon>
        <taxon>Neoptera</taxon>
        <taxon>Endopterygota</taxon>
        <taxon>Lepidoptera</taxon>
        <taxon>Glossata</taxon>
        <taxon>Ditrysia</taxon>
        <taxon>Papilionoidea</taxon>
        <taxon>Papilionidae</taxon>
        <taxon>Papilioninae</taxon>
        <taxon>Iphiclides</taxon>
    </lineage>
</organism>
<gene>
    <name evidence="1" type="ORF">IPOD504_LOCUS7995</name>
</gene>